<dbReference type="InterPro" id="IPR031447">
    <property type="entry name" value="MNR"/>
</dbReference>
<keyword evidence="2" id="KW-1185">Reference proteome</keyword>
<feature type="region of interest" description="Disordered" evidence="1">
    <location>
        <begin position="86"/>
        <end position="124"/>
    </location>
</feature>
<dbReference type="GeneID" id="110193099"/>
<sequence>MGPSNLHTQLQFNRNVPSLPDNLGIRYSGPRPIIIEKLRPPDKASDPGLLEGPDHRASIPFSFVSEEKLSLAVHLAKRDVKRKQLQELVVGQGPPKGSRSRTEPAEKPRGPLPGRQRTSQVETAGTRAKVYLSPDPGCSSLPTRDPGPQLCAPKVAHSQSVLELRRLQKEMSTCLQRIEGMATKERLEEGLDPDEAERSRVRSQEQAVRTARTLYTLQQQVKEIQEELDKLSPHRIKHTQKSRAMSRLAAAQRGAIRALQLFVSQFADSMEQAVSERYRELGSLIRQLSICSARLDTDPSVPVVVLDLLQQIEELDSLLERKQSLGKVKKRFPGVRSQSPLSFPMASERSLSTSRVRERKRLVAKERLPQEGRRPTVRKLLEDECPSFASSPLHQMLGQPREDLASDQNAAFKMGLASTKGEAVKKWLPATAGTLRRRGAETAAKSEQGLRKAERLRPRQAQAKDRRFQRTTVSFRLKRNQPPVKERCAPWTPPNPTSPPASPKCVAWGKGSASPKDAKREPSLQQEAIGEEGNRADPVEHEALRELAWHHPKTRVGGPQPQRRGKQRSHLQTPLVPSLQMKNGGAGHGKLPRNPHGSTGYWWRSQLAFSLGALGLAWLDAESARRLKELAELKAQELADIQRLSTSTAKLADKVEKAVLERLKPLLDQVKEADAPLREHSSVHRAMAQAPEKTLPRRELPDSALGSQPEAEGFQEEEDGPHLWTMMQRMEEMEQYQEAVRQRFSQMVYTDLDFGTAQGRSNREGPAVDERPRPPHPFQLTKGAASREPKVNILLEKPLDEKYFDETTDMEERGEKRAPSSACVFSSPSAARGQHPPSMPQEMLRNLGDYQDSYQQYLRIISHESIGTFNPWIIVESLAEELVEEALEDVAAELQDVCEDYAEAVFTSEFLEPSK</sequence>
<evidence type="ECO:0000256" key="1">
    <source>
        <dbReference type="SAM" id="MobiDB-lite"/>
    </source>
</evidence>
<evidence type="ECO:0000313" key="3">
    <source>
        <dbReference type="RefSeq" id="XP_020820355.1"/>
    </source>
</evidence>
<feature type="region of interest" description="Disordered" evidence="1">
    <location>
        <begin position="812"/>
        <end position="838"/>
    </location>
</feature>
<feature type="region of interest" description="Disordered" evidence="1">
    <location>
        <begin position="548"/>
        <end position="590"/>
    </location>
</feature>
<dbReference type="GO" id="GO:0034451">
    <property type="term" value="C:centriolar satellite"/>
    <property type="evidence" value="ECO:0007669"/>
    <property type="project" value="TreeGrafter"/>
</dbReference>
<dbReference type="InParanoid" id="A0A6P5IEB4"/>
<feature type="region of interest" description="Disordered" evidence="1">
    <location>
        <begin position="436"/>
        <end position="536"/>
    </location>
</feature>
<gene>
    <name evidence="3" type="primary">KIAA0753</name>
</gene>
<reference evidence="3" key="1">
    <citation type="submission" date="2025-08" db="UniProtKB">
        <authorList>
            <consortium name="RefSeq"/>
        </authorList>
    </citation>
    <scope>IDENTIFICATION</scope>
    <source>
        <tissue evidence="3">Spleen</tissue>
    </source>
</reference>
<feature type="compositionally biased region" description="Basic and acidic residues" evidence="1">
    <location>
        <begin position="761"/>
        <end position="773"/>
    </location>
</feature>
<evidence type="ECO:0000313" key="2">
    <source>
        <dbReference type="Proteomes" id="UP000515140"/>
    </source>
</evidence>
<dbReference type="Proteomes" id="UP000515140">
    <property type="component" value="Unplaced"/>
</dbReference>
<name>A0A6P5IEB4_PHACI</name>
<accession>A0A6P5IEB4</accession>
<dbReference type="AlphaFoldDB" id="A0A6P5IEB4"/>
<organism evidence="2 3">
    <name type="scientific">Phascolarctos cinereus</name>
    <name type="common">Koala</name>
    <dbReference type="NCBI Taxonomy" id="38626"/>
    <lineage>
        <taxon>Eukaryota</taxon>
        <taxon>Metazoa</taxon>
        <taxon>Chordata</taxon>
        <taxon>Craniata</taxon>
        <taxon>Vertebrata</taxon>
        <taxon>Euteleostomi</taxon>
        <taxon>Mammalia</taxon>
        <taxon>Metatheria</taxon>
        <taxon>Diprotodontia</taxon>
        <taxon>Phascolarctidae</taxon>
        <taxon>Phascolarctos</taxon>
    </lineage>
</organism>
<protein>
    <submittedName>
        <fullName evidence="3">LOW QUALITY PROTEIN: protein moonraker</fullName>
    </submittedName>
</protein>
<feature type="compositionally biased region" description="Basic and acidic residues" evidence="1">
    <location>
        <begin position="448"/>
        <end position="468"/>
    </location>
</feature>
<dbReference type="PANTHER" id="PTHR15732:SF4">
    <property type="entry name" value="PROTEIN MOONRAKER"/>
    <property type="match status" value="1"/>
</dbReference>
<feature type="region of interest" description="Disordered" evidence="1">
    <location>
        <begin position="675"/>
        <end position="720"/>
    </location>
</feature>
<dbReference type="PANTHER" id="PTHR15732">
    <property type="entry name" value="PROTEIN MOONRAKER"/>
    <property type="match status" value="1"/>
</dbReference>
<dbReference type="Pfam" id="PF15718">
    <property type="entry name" value="MNR"/>
    <property type="match status" value="2"/>
</dbReference>
<feature type="compositionally biased region" description="Pro residues" evidence="1">
    <location>
        <begin position="491"/>
        <end position="502"/>
    </location>
</feature>
<dbReference type="CTD" id="9851"/>
<dbReference type="KEGG" id="pcw:110193099"/>
<feature type="region of interest" description="Disordered" evidence="1">
    <location>
        <begin position="755"/>
        <end position="787"/>
    </location>
</feature>
<dbReference type="RefSeq" id="XP_020820355.1">
    <property type="nucleotide sequence ID" value="XM_020964696.1"/>
</dbReference>
<dbReference type="GO" id="GO:0007099">
    <property type="term" value="P:centriole replication"/>
    <property type="evidence" value="ECO:0007669"/>
    <property type="project" value="InterPro"/>
</dbReference>
<dbReference type="FunCoup" id="A0A6P5IEB4">
    <property type="interactions" value="1371"/>
</dbReference>
<feature type="compositionally biased region" description="Basic and acidic residues" evidence="1">
    <location>
        <begin position="100"/>
        <end position="109"/>
    </location>
</feature>
<proteinExistence type="predicted"/>
<dbReference type="GO" id="GO:0071539">
    <property type="term" value="P:protein localization to centrosome"/>
    <property type="evidence" value="ECO:0007669"/>
    <property type="project" value="TreeGrafter"/>
</dbReference>